<dbReference type="AlphaFoldDB" id="A0A246JS62"/>
<dbReference type="InterPro" id="IPR041726">
    <property type="entry name" value="ACAD10_11_N"/>
</dbReference>
<dbReference type="InterPro" id="IPR002575">
    <property type="entry name" value="Aminoglycoside_PTrfase"/>
</dbReference>
<feature type="domain" description="Aminoglycoside phosphotransferase" evidence="2">
    <location>
        <begin position="91"/>
        <end position="348"/>
    </location>
</feature>
<dbReference type="EMBL" id="NISK01000003">
    <property type="protein sequence ID" value="OWQ95871.1"/>
    <property type="molecule type" value="Genomic_DNA"/>
</dbReference>
<dbReference type="Gene3D" id="3.30.200.20">
    <property type="entry name" value="Phosphorylase Kinase, domain 1"/>
    <property type="match status" value="1"/>
</dbReference>
<gene>
    <name evidence="3" type="ORF">CDQ92_14005</name>
</gene>
<organism evidence="3 4">
    <name type="scientific">Sphingopyxis bauzanensis</name>
    <dbReference type="NCBI Taxonomy" id="651663"/>
    <lineage>
        <taxon>Bacteria</taxon>
        <taxon>Pseudomonadati</taxon>
        <taxon>Pseudomonadota</taxon>
        <taxon>Alphaproteobacteria</taxon>
        <taxon>Sphingomonadales</taxon>
        <taxon>Sphingomonadaceae</taxon>
        <taxon>Sphingopyxis</taxon>
    </lineage>
</organism>
<reference evidence="3 4" key="1">
    <citation type="journal article" date="2010" name="Int. J. Syst. Evol. Microbiol.">
        <title>Sphingopyxis bauzanensis sp. nov., a psychrophilic bacterium isolated from soil.</title>
        <authorList>
            <person name="Zhang D.C."/>
            <person name="Liu H.C."/>
            <person name="Xin Y.H."/>
            <person name="Zhou Y.G."/>
            <person name="Schinner F."/>
            <person name="Margesin R."/>
        </authorList>
    </citation>
    <scope>NUCLEOTIDE SEQUENCE [LARGE SCALE GENOMIC DNA]</scope>
    <source>
        <strain evidence="3 4">DSM 22271</strain>
    </source>
</reference>
<keyword evidence="4" id="KW-1185">Reference proteome</keyword>
<dbReference type="Pfam" id="PF01636">
    <property type="entry name" value="APH"/>
    <property type="match status" value="1"/>
</dbReference>
<proteinExistence type="predicted"/>
<protein>
    <submittedName>
        <fullName evidence="3">Phosphotransferase family protein</fullName>
    </submittedName>
</protein>
<evidence type="ECO:0000313" key="3">
    <source>
        <dbReference type="EMBL" id="OWQ95871.1"/>
    </source>
</evidence>
<dbReference type="SUPFAM" id="SSF56112">
    <property type="entry name" value="Protein kinase-like (PK-like)"/>
    <property type="match status" value="1"/>
</dbReference>
<comment type="caution">
    <text evidence="3">The sequence shown here is derived from an EMBL/GenBank/DDBJ whole genome shotgun (WGS) entry which is preliminary data.</text>
</comment>
<dbReference type="GO" id="GO:0016740">
    <property type="term" value="F:transferase activity"/>
    <property type="evidence" value="ECO:0007669"/>
    <property type="project" value="UniProtKB-KW"/>
</dbReference>
<dbReference type="Proteomes" id="UP000197361">
    <property type="component" value="Unassembled WGS sequence"/>
</dbReference>
<dbReference type="Gene3D" id="3.90.1200.10">
    <property type="match status" value="1"/>
</dbReference>
<dbReference type="PANTHER" id="PTHR47829">
    <property type="entry name" value="HYDROLASE, PUTATIVE (AFU_ORTHOLOGUE AFUA_1G12880)-RELATED"/>
    <property type="match status" value="1"/>
</dbReference>
<feature type="region of interest" description="Disordered" evidence="1">
    <location>
        <begin position="1"/>
        <end position="22"/>
    </location>
</feature>
<evidence type="ECO:0000313" key="4">
    <source>
        <dbReference type="Proteomes" id="UP000197361"/>
    </source>
</evidence>
<dbReference type="InterPro" id="IPR011009">
    <property type="entry name" value="Kinase-like_dom_sf"/>
</dbReference>
<evidence type="ECO:0000259" key="2">
    <source>
        <dbReference type="Pfam" id="PF01636"/>
    </source>
</evidence>
<dbReference type="PANTHER" id="PTHR47829:SF1">
    <property type="entry name" value="HAD FAMILY PHOSPHATASE"/>
    <property type="match status" value="1"/>
</dbReference>
<name>A0A246JS62_9SPHN</name>
<sequence>MGRMPLFARRPPSRRRSRPLGLADQPLPVTQRALGSSRYRRQAHCAYGSSGREIRMVQQVERSANSMPRKLGTRLTELLETCVEGLRGPLTIRALTGGRSNPTFRLHGQGQCFVLRSRPAAASSPSAHRIDREVRVLQALEGSEVPVPRVLLHVADASYFGAPFYVMTLVDGEAIEDPALPDLLISLRTRAYHQAIDILASLHKLSPDAIGLAGFGGQGDYNARQLTRWSGQMASDGSVPSALLELGSVLSRTLPHQMRTSVVHGDYRFGNLLQSEGAISAVLDWELSTLGDPFADLAYFLLPFDLPRDGLILRGLSEKHRRDSGVPDRETLASRYCRATGQPLPSGWPAYRAFALYRTAAIAHGVFHRQTAGALTAHHDRQLDEIAEIGLAVLGSTVPLTSKG</sequence>
<keyword evidence="3" id="KW-0808">Transferase</keyword>
<accession>A0A246JS62</accession>
<dbReference type="InterPro" id="IPR052898">
    <property type="entry name" value="ACAD10-like"/>
</dbReference>
<evidence type="ECO:0000256" key="1">
    <source>
        <dbReference type="SAM" id="MobiDB-lite"/>
    </source>
</evidence>
<dbReference type="CDD" id="cd05154">
    <property type="entry name" value="ACAD10_11_N-like"/>
    <property type="match status" value="1"/>
</dbReference>